<accession>A0AAD1Y2G7</accession>
<evidence type="ECO:0000313" key="4">
    <source>
        <dbReference type="Proteomes" id="UP001295684"/>
    </source>
</evidence>
<dbReference type="Proteomes" id="UP001295684">
    <property type="component" value="Unassembled WGS sequence"/>
</dbReference>
<dbReference type="PROSITE" id="PS50222">
    <property type="entry name" value="EF_HAND_2"/>
    <property type="match status" value="2"/>
</dbReference>
<organism evidence="3 4">
    <name type="scientific">Euplotes crassus</name>
    <dbReference type="NCBI Taxonomy" id="5936"/>
    <lineage>
        <taxon>Eukaryota</taxon>
        <taxon>Sar</taxon>
        <taxon>Alveolata</taxon>
        <taxon>Ciliophora</taxon>
        <taxon>Intramacronucleata</taxon>
        <taxon>Spirotrichea</taxon>
        <taxon>Hypotrichia</taxon>
        <taxon>Euplotida</taxon>
        <taxon>Euplotidae</taxon>
        <taxon>Moneuplotes</taxon>
    </lineage>
</organism>
<reference evidence="3" key="1">
    <citation type="submission" date="2023-07" db="EMBL/GenBank/DDBJ databases">
        <authorList>
            <consortium name="AG Swart"/>
            <person name="Singh M."/>
            <person name="Singh A."/>
            <person name="Seah K."/>
            <person name="Emmerich C."/>
        </authorList>
    </citation>
    <scope>NUCLEOTIDE SEQUENCE</scope>
    <source>
        <strain evidence="3">DP1</strain>
    </source>
</reference>
<dbReference type="InterPro" id="IPR002048">
    <property type="entry name" value="EF_hand_dom"/>
</dbReference>
<feature type="compositionally biased region" description="Polar residues" evidence="1">
    <location>
        <begin position="241"/>
        <end position="255"/>
    </location>
</feature>
<dbReference type="SMART" id="SM00054">
    <property type="entry name" value="EFh"/>
    <property type="match status" value="3"/>
</dbReference>
<evidence type="ECO:0000256" key="1">
    <source>
        <dbReference type="SAM" id="MobiDB-lite"/>
    </source>
</evidence>
<dbReference type="CDD" id="cd00051">
    <property type="entry name" value="EFh"/>
    <property type="match status" value="1"/>
</dbReference>
<name>A0AAD1Y2G7_EUPCR</name>
<dbReference type="EMBL" id="CAMPGE010026459">
    <property type="protein sequence ID" value="CAI2384148.1"/>
    <property type="molecule type" value="Genomic_DNA"/>
</dbReference>
<gene>
    <name evidence="3" type="ORF">ECRASSUSDP1_LOCUS25669</name>
</gene>
<keyword evidence="4" id="KW-1185">Reference proteome</keyword>
<protein>
    <recommendedName>
        <fullName evidence="2">EF-hand domain-containing protein</fullName>
    </recommendedName>
</protein>
<evidence type="ECO:0000313" key="3">
    <source>
        <dbReference type="EMBL" id="CAI2384148.1"/>
    </source>
</evidence>
<comment type="caution">
    <text evidence="3">The sequence shown here is derived from an EMBL/GenBank/DDBJ whole genome shotgun (WGS) entry which is preliminary data.</text>
</comment>
<dbReference type="AlphaFoldDB" id="A0AAD1Y2G7"/>
<proteinExistence type="predicted"/>
<dbReference type="Pfam" id="PF13499">
    <property type="entry name" value="EF-hand_7"/>
    <property type="match status" value="1"/>
</dbReference>
<feature type="compositionally biased region" description="Polar residues" evidence="1">
    <location>
        <begin position="205"/>
        <end position="218"/>
    </location>
</feature>
<dbReference type="GO" id="GO:0005509">
    <property type="term" value="F:calcium ion binding"/>
    <property type="evidence" value="ECO:0007669"/>
    <property type="project" value="InterPro"/>
</dbReference>
<evidence type="ECO:0000259" key="2">
    <source>
        <dbReference type="PROSITE" id="PS50222"/>
    </source>
</evidence>
<feature type="region of interest" description="Disordered" evidence="1">
    <location>
        <begin position="204"/>
        <end position="255"/>
    </location>
</feature>
<dbReference type="InterPro" id="IPR011992">
    <property type="entry name" value="EF-hand-dom_pair"/>
</dbReference>
<feature type="domain" description="EF-hand" evidence="2">
    <location>
        <begin position="458"/>
        <end position="493"/>
    </location>
</feature>
<dbReference type="SUPFAM" id="SSF47473">
    <property type="entry name" value="EF-hand"/>
    <property type="match status" value="2"/>
</dbReference>
<dbReference type="Gene3D" id="1.10.238.10">
    <property type="entry name" value="EF-hand"/>
    <property type="match status" value="2"/>
</dbReference>
<feature type="domain" description="EF-hand" evidence="2">
    <location>
        <begin position="37"/>
        <end position="72"/>
    </location>
</feature>
<sequence>MDQNSKQRAKIISKQKLSLTKSMPKKQDLEKICELNKTKAKIKRTFEDLDEDKTGEISVKLFSSILHCLGIEINSRLLHQNSTNGDVKYHYMMNLLKQERDKDSGELQWKFVENLKCSAKLKNSKGTRSIDTRITAKSLAAMQTLPGDNPSTMSVRSRKSVNRLLNISKLEKQSEIASMAKNSVTMRASGKKKINLPGITKMIPDTQSKVSTDSTSRYGGSPGKICQLKRVSSGRYKNSGRKTNGSTTSSIVDLGSNASSQNSQLQGFLMQAFKISQNIDVKKALSVLKYLRNHKVPLCDYRTYKVPKFLADIHTEIQTKDSSKCLYISEQEFGKLVEQFCEIETDDAKGRVLEGLIDVLKVQDKGLSFEKFENLLELYKYLPDNPEQFDKVKDLSGSKSVIAKKKIGLKECFTIFTDKMYSKFENSASAFKFFNYSGQGFLSMDEFKTRVHKLGLKFTNSQLLSLFTSIDKNKDSYIDFSEFHRFYITSSPTQSLTLKSPSSTTKPHNRTISYPKPPSKHTFYTSKFPNDDDQIISKSLANFKKKLAKSFLQSPNSPSNANLSYTFGIKSPAPDNIKEIMDYAPLGEYMEESKKREQQFQRSIKSMEIFKKAKPTFSSRVRDLELEKQRKKRDERLLEGEIGYFRMRQMSQIAKEQTKIKRILKQRSGSQSIAQPVKEVKLSEIYKQK</sequence>